<dbReference type="OrthoDB" id="8112769at2"/>
<keyword evidence="2" id="KW-0378">Hydrolase</keyword>
<feature type="chain" id="PRO_5022963444" evidence="1">
    <location>
        <begin position="26"/>
        <end position="197"/>
    </location>
</feature>
<organism evidence="2 3">
    <name type="scientific">Martelella lutilitoris</name>
    <dbReference type="NCBI Taxonomy" id="2583532"/>
    <lineage>
        <taxon>Bacteria</taxon>
        <taxon>Pseudomonadati</taxon>
        <taxon>Pseudomonadota</taxon>
        <taxon>Alphaproteobacteria</taxon>
        <taxon>Hyphomicrobiales</taxon>
        <taxon>Aurantimonadaceae</taxon>
        <taxon>Martelella</taxon>
    </lineage>
</organism>
<feature type="signal peptide" evidence="1">
    <location>
        <begin position="1"/>
        <end position="25"/>
    </location>
</feature>
<comment type="caution">
    <text evidence="2">The sequence shown here is derived from an EMBL/GenBank/DDBJ whole genome shotgun (WGS) entry which is preliminary data.</text>
</comment>
<reference evidence="2 3" key="1">
    <citation type="submission" date="2019-05" db="EMBL/GenBank/DDBJ databases">
        <authorList>
            <person name="Lee S.D."/>
        </authorList>
    </citation>
    <scope>NUCLEOTIDE SEQUENCE [LARGE SCALE GENOMIC DNA]</scope>
    <source>
        <strain evidence="2 3">GH2-6</strain>
    </source>
</reference>
<proteinExistence type="predicted"/>
<dbReference type="Pfam" id="PF09411">
    <property type="entry name" value="PagL"/>
    <property type="match status" value="1"/>
</dbReference>
<dbReference type="RefSeq" id="WP_138749019.1">
    <property type="nucleotide sequence ID" value="NZ_VCLB01000007.1"/>
</dbReference>
<sequence length="197" mass="20715">MTSVSFLRPSAMMAFLAMGAGSVFAADANVPASPTPPAEESIFDEARFEVAASLGSNSDFEKGVFLIPSLFFDPLHSEGREGFDKFLHPRFFLSASISTADESSQIMAGASWKFPVAGPTFVDIGFGGALSNGSLDEYGGRGPGIGSHLLFHEYIAFGVDLDDSWSITATVRHSSNAELASPNSGLTYGGLGIAKNF</sequence>
<accession>A0A5C4JPJ0</accession>
<dbReference type="EMBL" id="VCLB01000007">
    <property type="protein sequence ID" value="TNB47187.1"/>
    <property type="molecule type" value="Genomic_DNA"/>
</dbReference>
<protein>
    <submittedName>
        <fullName evidence="2">Acyloxyacyl hydrolase</fullName>
    </submittedName>
</protein>
<dbReference type="Proteomes" id="UP000307874">
    <property type="component" value="Unassembled WGS sequence"/>
</dbReference>
<reference evidence="2 3" key="2">
    <citation type="submission" date="2019-06" db="EMBL/GenBank/DDBJ databases">
        <title>Martelella lutilitoris sp. nov., isolated from a tidal mudflat.</title>
        <authorList>
            <person name="Kim Y.-J."/>
        </authorList>
    </citation>
    <scope>NUCLEOTIDE SEQUENCE [LARGE SCALE GENOMIC DNA]</scope>
    <source>
        <strain evidence="2 3">GH2-6</strain>
    </source>
</reference>
<gene>
    <name evidence="2" type="ORF">FF124_13505</name>
</gene>
<name>A0A5C4JPJ0_9HYPH</name>
<dbReference type="GO" id="GO:0016787">
    <property type="term" value="F:hydrolase activity"/>
    <property type="evidence" value="ECO:0007669"/>
    <property type="project" value="UniProtKB-KW"/>
</dbReference>
<dbReference type="AlphaFoldDB" id="A0A5C4JPJ0"/>
<keyword evidence="1" id="KW-0732">Signal</keyword>
<keyword evidence="3" id="KW-1185">Reference proteome</keyword>
<evidence type="ECO:0000256" key="1">
    <source>
        <dbReference type="SAM" id="SignalP"/>
    </source>
</evidence>
<dbReference type="InterPro" id="IPR018550">
    <property type="entry name" value="Lipid-A_deacylase-rel"/>
</dbReference>
<dbReference type="Gene3D" id="2.40.160.20">
    <property type="match status" value="1"/>
</dbReference>
<evidence type="ECO:0000313" key="3">
    <source>
        <dbReference type="Proteomes" id="UP000307874"/>
    </source>
</evidence>
<evidence type="ECO:0000313" key="2">
    <source>
        <dbReference type="EMBL" id="TNB47187.1"/>
    </source>
</evidence>